<dbReference type="RefSeq" id="XP_005707030.1">
    <property type="nucleotide sequence ID" value="XM_005706973.1"/>
</dbReference>
<dbReference type="EMBL" id="KB454499">
    <property type="protein sequence ID" value="EME30510.1"/>
    <property type="molecule type" value="Genomic_DNA"/>
</dbReference>
<reference evidence="3" key="1">
    <citation type="journal article" date="2013" name="Science">
        <title>Gene transfer from bacteria and archaea facilitated evolution of an extremophilic eukaryote.</title>
        <authorList>
            <person name="Schonknecht G."/>
            <person name="Chen W.H."/>
            <person name="Ternes C.M."/>
            <person name="Barbier G.G."/>
            <person name="Shrestha R.P."/>
            <person name="Stanke M."/>
            <person name="Brautigam A."/>
            <person name="Baker B.J."/>
            <person name="Banfield J.F."/>
            <person name="Garavito R.M."/>
            <person name="Carr K."/>
            <person name="Wilkerson C."/>
            <person name="Rensing S.A."/>
            <person name="Gagneul D."/>
            <person name="Dickenson N.E."/>
            <person name="Oesterhelt C."/>
            <person name="Lercher M.J."/>
            <person name="Weber A.P."/>
        </authorList>
    </citation>
    <scope>NUCLEOTIDE SEQUENCE [LARGE SCALE GENOMIC DNA]</scope>
    <source>
        <strain evidence="3">074W</strain>
    </source>
</reference>
<proteinExistence type="predicted"/>
<keyword evidence="3" id="KW-1185">Reference proteome</keyword>
<name>M2X2A6_GALSU</name>
<evidence type="ECO:0000256" key="1">
    <source>
        <dbReference type="SAM" id="MobiDB-lite"/>
    </source>
</evidence>
<sequence>MQFQTSDEHPNSNQSNCFLPSTLSGESAASSETCLQQGLFGRNNRMIPPSPRPIRFWRGSYTSRHELLFFPNDELDWPCGRRRRTTTVHVIWKRNRSQKLRRGRWVRQ</sequence>
<evidence type="ECO:0000313" key="3">
    <source>
        <dbReference type="Proteomes" id="UP000030680"/>
    </source>
</evidence>
<feature type="compositionally biased region" description="Polar residues" evidence="1">
    <location>
        <begin position="11"/>
        <end position="24"/>
    </location>
</feature>
<organism evidence="2 3">
    <name type="scientific">Galdieria sulphuraria</name>
    <name type="common">Red alga</name>
    <dbReference type="NCBI Taxonomy" id="130081"/>
    <lineage>
        <taxon>Eukaryota</taxon>
        <taxon>Rhodophyta</taxon>
        <taxon>Bangiophyceae</taxon>
        <taxon>Galdieriales</taxon>
        <taxon>Galdieriaceae</taxon>
        <taxon>Galdieria</taxon>
    </lineage>
</organism>
<feature type="region of interest" description="Disordered" evidence="1">
    <location>
        <begin position="1"/>
        <end position="24"/>
    </location>
</feature>
<dbReference type="KEGG" id="gsl:Gasu_21820"/>
<dbReference type="Proteomes" id="UP000030680">
    <property type="component" value="Unassembled WGS sequence"/>
</dbReference>
<feature type="compositionally biased region" description="Basic and acidic residues" evidence="1">
    <location>
        <begin position="1"/>
        <end position="10"/>
    </location>
</feature>
<dbReference type="OrthoDB" id="8864at2759"/>
<protein>
    <submittedName>
        <fullName evidence="2">Uncharacterized protein</fullName>
    </submittedName>
</protein>
<accession>M2X2A6</accession>
<gene>
    <name evidence="2" type="ORF">Gasu_21820</name>
</gene>
<dbReference type="Gramene" id="EME30510">
    <property type="protein sequence ID" value="EME30510"/>
    <property type="gene ID" value="Gasu_21820"/>
</dbReference>
<dbReference type="GeneID" id="17089234"/>
<evidence type="ECO:0000313" key="2">
    <source>
        <dbReference type="EMBL" id="EME30510.1"/>
    </source>
</evidence>
<dbReference type="AlphaFoldDB" id="M2X2A6"/>